<gene>
    <name evidence="2" type="ORF">FHS41_003821</name>
</gene>
<feature type="signal peptide" evidence="1">
    <location>
        <begin position="1"/>
        <end position="28"/>
    </location>
</feature>
<reference evidence="2 3" key="1">
    <citation type="submission" date="2020-08" db="EMBL/GenBank/DDBJ databases">
        <title>Genomic Encyclopedia of Type Strains, Phase III (KMG-III): the genomes of soil and plant-associated and newly described type strains.</title>
        <authorList>
            <person name="Whitman W."/>
        </authorList>
    </citation>
    <scope>NUCLEOTIDE SEQUENCE [LARGE SCALE GENOMIC DNA]</scope>
    <source>
        <strain evidence="2 3">CECT 3237</strain>
    </source>
</reference>
<feature type="chain" id="PRO_5030708307" evidence="1">
    <location>
        <begin position="29"/>
        <end position="126"/>
    </location>
</feature>
<evidence type="ECO:0000313" key="2">
    <source>
        <dbReference type="EMBL" id="MBB3077333.1"/>
    </source>
</evidence>
<protein>
    <submittedName>
        <fullName evidence="2">Uncharacterized protein</fullName>
    </submittedName>
</protein>
<evidence type="ECO:0000256" key="1">
    <source>
        <dbReference type="SAM" id="SignalP"/>
    </source>
</evidence>
<dbReference type="Proteomes" id="UP000572907">
    <property type="component" value="Unassembled WGS sequence"/>
</dbReference>
<keyword evidence="1" id="KW-0732">Signal</keyword>
<organism evidence="2 3">
    <name type="scientific">Streptomyces violarus</name>
    <dbReference type="NCBI Taxonomy" id="67380"/>
    <lineage>
        <taxon>Bacteria</taxon>
        <taxon>Bacillati</taxon>
        <taxon>Actinomycetota</taxon>
        <taxon>Actinomycetes</taxon>
        <taxon>Kitasatosporales</taxon>
        <taxon>Streptomycetaceae</taxon>
        <taxon>Streptomyces</taxon>
    </lineage>
</organism>
<keyword evidence="3" id="KW-1185">Reference proteome</keyword>
<sequence length="126" mass="13429">MIRSFTRIAVAGAAVATLFAGTTSTAQASGFSTLDSDKKISLPGGRGTMTFIDDGDVFKVCDTKADGHGVSGRLIDNNYNEKLYITDGGDSNCGKKGYDVGQSGSYQMQLSWNGDGYDVKSEWFNE</sequence>
<dbReference type="AlphaFoldDB" id="A0A7W4ZRK1"/>
<dbReference type="RefSeq" id="WP_184593011.1">
    <property type="nucleotide sequence ID" value="NZ_BMUP01000005.1"/>
</dbReference>
<evidence type="ECO:0000313" key="3">
    <source>
        <dbReference type="Proteomes" id="UP000572907"/>
    </source>
</evidence>
<accession>A0A7W4ZRK1</accession>
<comment type="caution">
    <text evidence="2">The sequence shown here is derived from an EMBL/GenBank/DDBJ whole genome shotgun (WGS) entry which is preliminary data.</text>
</comment>
<dbReference type="EMBL" id="JACHXE010000003">
    <property type="protein sequence ID" value="MBB3077333.1"/>
    <property type="molecule type" value="Genomic_DNA"/>
</dbReference>
<name>A0A7W4ZRK1_9ACTN</name>
<proteinExistence type="predicted"/>